<reference evidence="6 7" key="1">
    <citation type="submission" date="2022-10" db="EMBL/GenBank/DDBJ databases">
        <title>Defluviimonas sp. nov., isolated from ocean surface sediments.</title>
        <authorList>
            <person name="He W."/>
            <person name="Wang L."/>
            <person name="Zhang D.-F."/>
        </authorList>
    </citation>
    <scope>NUCLEOTIDE SEQUENCE [LARGE SCALE GENOMIC DNA]</scope>
    <source>
        <strain evidence="6 7">WL0024</strain>
    </source>
</reference>
<sequence>MQDARNFYINGKWVAPRDGRDMPVRNPSTEEVIATISLGGQADTDAAVAAAKAAFPVWAATSREARVAAMERLMEAYKTRAEETAQAISAEMGAPVTLARTAQVGAGAGHLKTTIRALKAFEFERSLGDHAPGDVILHEPIGVCALITPWNWPMNQVMLKVAPALAVGCTMVLKPSELSPLSAMLLAEMIDAAGFPPGVFNLVNGDGAGVGSLLSAHPDIDVVSFTGSTRAGVAITKAAADTVKRVSLELGGKGANIIFADADDKAVMRGVRHCFNNSGQSCNAPTRMLVERPLYDQAVATAQTVAEKTEVGPAEIEGRQIGPVVSETQFNKIQYLIKKGIDEGATLVAGGMGRPDGLKRGHFVRPTVFADVTPEMTIWHEEIFGPVLSITPFDSEEEAIRLANGTPYGLTNYIQTADKARARRVARQLRSGMVEMNGKLGGAGSPFGGMKQSGNGREGGVWGLEEFLEVKAVSDWE</sequence>
<dbReference type="Gene3D" id="3.40.309.10">
    <property type="entry name" value="Aldehyde Dehydrogenase, Chain A, domain 2"/>
    <property type="match status" value="1"/>
</dbReference>
<evidence type="ECO:0000256" key="2">
    <source>
        <dbReference type="ARBA" id="ARBA00023002"/>
    </source>
</evidence>
<dbReference type="InterPro" id="IPR016162">
    <property type="entry name" value="Ald_DH_N"/>
</dbReference>
<dbReference type="Proteomes" id="UP001209535">
    <property type="component" value="Unassembled WGS sequence"/>
</dbReference>
<accession>A0ABT2WY24</accession>
<comment type="catalytic activity">
    <reaction evidence="4">
        <text>an aldehyde + NAD(+) + H2O = a carboxylate + NADH + 2 H(+)</text>
        <dbReference type="Rhea" id="RHEA:16185"/>
        <dbReference type="ChEBI" id="CHEBI:15377"/>
        <dbReference type="ChEBI" id="CHEBI:15378"/>
        <dbReference type="ChEBI" id="CHEBI:17478"/>
        <dbReference type="ChEBI" id="CHEBI:29067"/>
        <dbReference type="ChEBI" id="CHEBI:57540"/>
        <dbReference type="ChEBI" id="CHEBI:57945"/>
        <dbReference type="EC" id="1.2.1.3"/>
    </reaction>
</comment>
<dbReference type="Pfam" id="PF00171">
    <property type="entry name" value="Aldedh"/>
    <property type="match status" value="1"/>
</dbReference>
<dbReference type="InterPro" id="IPR015590">
    <property type="entry name" value="Aldehyde_DH_dom"/>
</dbReference>
<feature type="domain" description="Aldehyde dehydrogenase" evidence="5">
    <location>
        <begin position="13"/>
        <end position="473"/>
    </location>
</feature>
<comment type="similarity">
    <text evidence="1">Belongs to the aldehyde dehydrogenase family.</text>
</comment>
<evidence type="ECO:0000256" key="3">
    <source>
        <dbReference type="ARBA" id="ARBA00024226"/>
    </source>
</evidence>
<dbReference type="InterPro" id="IPR016161">
    <property type="entry name" value="Ald_DH/histidinol_DH"/>
</dbReference>
<keyword evidence="2" id="KW-0560">Oxidoreductase</keyword>
<dbReference type="EC" id="1.2.1.3" evidence="3"/>
<evidence type="ECO:0000313" key="6">
    <source>
        <dbReference type="EMBL" id="MCU9846581.1"/>
    </source>
</evidence>
<dbReference type="PROSITE" id="PS00070">
    <property type="entry name" value="ALDEHYDE_DEHYDR_CYS"/>
    <property type="match status" value="1"/>
</dbReference>
<gene>
    <name evidence="6" type="ORF">OEZ60_00995</name>
</gene>
<dbReference type="InterPro" id="IPR016160">
    <property type="entry name" value="Ald_DH_CS_CYS"/>
</dbReference>
<evidence type="ECO:0000313" key="7">
    <source>
        <dbReference type="Proteomes" id="UP001209535"/>
    </source>
</evidence>
<keyword evidence="7" id="KW-1185">Reference proteome</keyword>
<dbReference type="CDD" id="cd07138">
    <property type="entry name" value="ALDH_CddD_SSP0762"/>
    <property type="match status" value="1"/>
</dbReference>
<comment type="caution">
    <text evidence="6">The sequence shown here is derived from an EMBL/GenBank/DDBJ whole genome shotgun (WGS) entry which is preliminary data.</text>
</comment>
<dbReference type="EMBL" id="JAOVQO010000001">
    <property type="protein sequence ID" value="MCU9846581.1"/>
    <property type="molecule type" value="Genomic_DNA"/>
</dbReference>
<evidence type="ECO:0000256" key="4">
    <source>
        <dbReference type="ARBA" id="ARBA00049194"/>
    </source>
</evidence>
<dbReference type="SUPFAM" id="SSF53720">
    <property type="entry name" value="ALDH-like"/>
    <property type="match status" value="1"/>
</dbReference>
<dbReference type="PANTHER" id="PTHR42804">
    <property type="entry name" value="ALDEHYDE DEHYDROGENASE"/>
    <property type="match status" value="1"/>
</dbReference>
<dbReference type="PANTHER" id="PTHR42804:SF1">
    <property type="entry name" value="ALDEHYDE DEHYDROGENASE-RELATED"/>
    <property type="match status" value="1"/>
</dbReference>
<dbReference type="RefSeq" id="WP_263332309.1">
    <property type="nucleotide sequence ID" value="NZ_JAOVQO010000001.1"/>
</dbReference>
<dbReference type="InterPro" id="IPR016163">
    <property type="entry name" value="Ald_DH_C"/>
</dbReference>
<name>A0ABT2WY24_9RHOB</name>
<dbReference type="Gene3D" id="3.40.605.10">
    <property type="entry name" value="Aldehyde Dehydrogenase, Chain A, domain 1"/>
    <property type="match status" value="1"/>
</dbReference>
<organism evidence="6 7">
    <name type="scientific">Albidovulum salinarum</name>
    <dbReference type="NCBI Taxonomy" id="2984153"/>
    <lineage>
        <taxon>Bacteria</taxon>
        <taxon>Pseudomonadati</taxon>
        <taxon>Pseudomonadota</taxon>
        <taxon>Alphaproteobacteria</taxon>
        <taxon>Rhodobacterales</taxon>
        <taxon>Paracoccaceae</taxon>
        <taxon>Albidovulum</taxon>
    </lineage>
</organism>
<evidence type="ECO:0000259" key="5">
    <source>
        <dbReference type="Pfam" id="PF00171"/>
    </source>
</evidence>
<protein>
    <recommendedName>
        <fullName evidence="3">aldehyde dehydrogenase (NAD(+))</fullName>
        <ecNumber evidence="3">1.2.1.3</ecNumber>
    </recommendedName>
</protein>
<proteinExistence type="inferred from homology"/>
<evidence type="ECO:0000256" key="1">
    <source>
        <dbReference type="ARBA" id="ARBA00009986"/>
    </source>
</evidence>